<protein>
    <submittedName>
        <fullName evidence="1">SusD/RagB family nutrient-binding outer membrane lipoprotein</fullName>
    </submittedName>
</protein>
<accession>A0A1X9YSW4</accession>
<organism evidence="1 2">
    <name type="scientific">Pontibacter actiniarum</name>
    <dbReference type="NCBI Taxonomy" id="323450"/>
    <lineage>
        <taxon>Bacteria</taxon>
        <taxon>Pseudomonadati</taxon>
        <taxon>Bacteroidota</taxon>
        <taxon>Cytophagia</taxon>
        <taxon>Cytophagales</taxon>
        <taxon>Hymenobacteraceae</taxon>
        <taxon>Pontibacter</taxon>
    </lineage>
</organism>
<dbReference type="AlphaFoldDB" id="A0A1X9YSW4"/>
<dbReference type="SUPFAM" id="SSF48452">
    <property type="entry name" value="TPR-like"/>
    <property type="match status" value="1"/>
</dbReference>
<dbReference type="RefSeq" id="WP_025607245.1">
    <property type="nucleotide sequence ID" value="NZ_CP021235.1"/>
</dbReference>
<dbReference type="KEGG" id="pact:CA264_11330"/>
<keyword evidence="1" id="KW-0449">Lipoprotein</keyword>
<dbReference type="PROSITE" id="PS51257">
    <property type="entry name" value="PROKAR_LIPOPROTEIN"/>
    <property type="match status" value="1"/>
</dbReference>
<sequence>MKFILSKYTIAAGLACSMLFSCQDDFEEINADPNRLEAVLPGTLLAPALLNASNVMLSRTHRISHELMQYTVQTNTIDEFHRYVFRDTEPDYLWKNLYRWATNANDMYDLASELNDKNNMAVALVVRSWIMANVTDLFGDVPYSEAFQGDERVYYPKFDSQKEIYMDLLADLKEANELIDLSKPLAANDPLYNGDMMKWKKFSNSLRLRLLMRVSGKEEMNAPAAISEIYNNPEKYPLFTSNEDAATFNYTGTAPFVNPFSEWRAFEFNGNRDYGSTFINILNDANDPRRAIIATKVGGTYVGIESGQPENIVTDQHALGASTYNDKVLKKATQPAYILPYSEVLFNLAEAAQKGWINADAEELYTNAVIASVEQWGATATEEFLQNENIAYNGTMEQLMEQKYVALFFVGFESWYEYRRTGMPELFKGSALQNNGLMPVRLEYPVIVQATNKASYDAAVQQIGGDDMNVKVWWQKE</sequence>
<keyword evidence="2" id="KW-1185">Reference proteome</keyword>
<dbReference type="InterPro" id="IPR011990">
    <property type="entry name" value="TPR-like_helical_dom_sf"/>
</dbReference>
<dbReference type="Proteomes" id="UP000266292">
    <property type="component" value="Chromosome"/>
</dbReference>
<gene>
    <name evidence="1" type="ORF">CA264_11330</name>
</gene>
<reference evidence="2" key="1">
    <citation type="submission" date="2017-05" db="EMBL/GenBank/DDBJ databases">
        <authorList>
            <person name="Ray J."/>
            <person name="Price M."/>
            <person name="Deutschbauer A."/>
        </authorList>
    </citation>
    <scope>NUCLEOTIDE SEQUENCE [LARGE SCALE GENOMIC DNA]</scope>
    <source>
        <strain evidence="2">DSM 19842</strain>
    </source>
</reference>
<dbReference type="Pfam" id="PF12771">
    <property type="entry name" value="SusD-like_2"/>
    <property type="match status" value="1"/>
</dbReference>
<dbReference type="InterPro" id="IPR041662">
    <property type="entry name" value="SusD-like_2"/>
</dbReference>
<name>A0A1X9YSW4_9BACT</name>
<dbReference type="Gene3D" id="1.25.40.390">
    <property type="match status" value="1"/>
</dbReference>
<evidence type="ECO:0000313" key="2">
    <source>
        <dbReference type="Proteomes" id="UP000266292"/>
    </source>
</evidence>
<dbReference type="OrthoDB" id="622163at2"/>
<dbReference type="STRING" id="709015.GCA_000472485_02287"/>
<proteinExistence type="predicted"/>
<evidence type="ECO:0000313" key="1">
    <source>
        <dbReference type="EMBL" id="ARS35980.1"/>
    </source>
</evidence>
<dbReference type="EMBL" id="CP021235">
    <property type="protein sequence ID" value="ARS35980.1"/>
    <property type="molecule type" value="Genomic_DNA"/>
</dbReference>